<evidence type="ECO:0000313" key="2">
    <source>
        <dbReference type="Proteomes" id="UP001233314"/>
    </source>
</evidence>
<gene>
    <name evidence="1" type="ORF">Q5722_09110</name>
</gene>
<dbReference type="EMBL" id="JAUQTA010000001">
    <property type="protein sequence ID" value="MDO7868525.1"/>
    <property type="molecule type" value="Genomic_DNA"/>
</dbReference>
<name>A0ABT9B1B2_9ACTN</name>
<dbReference type="SUPFAM" id="SSF102712">
    <property type="entry name" value="JAB1/MPN domain"/>
    <property type="match status" value="1"/>
</dbReference>
<accession>A0ABT9B1B2</accession>
<organism evidence="1 2">
    <name type="scientific">Nocardioides jiangxiensis</name>
    <dbReference type="NCBI Taxonomy" id="3064524"/>
    <lineage>
        <taxon>Bacteria</taxon>
        <taxon>Bacillati</taxon>
        <taxon>Actinomycetota</taxon>
        <taxon>Actinomycetes</taxon>
        <taxon>Propionibacteriales</taxon>
        <taxon>Nocardioidaceae</taxon>
        <taxon>Nocardioides</taxon>
    </lineage>
</organism>
<sequence>MVMSRSMWRGLLAELQRRGEEWRESGAFLLARPGESVVEHVAYYDDLDANCLTGGITFASAGFTRLWELCATRGLRVVADIHTHPGEWVGQSRIDETNPMISTPGHIALIAPEYGRRTNLEEFGVHVYQGGHRWTEVLPGNRRTVVRVVPSVALLAYHALRLVRGWRR</sequence>
<dbReference type="RefSeq" id="WP_305027899.1">
    <property type="nucleotide sequence ID" value="NZ_JAUQTA010000001.1"/>
</dbReference>
<protein>
    <recommendedName>
        <fullName evidence="3">JAB domain-containing protein</fullName>
    </recommendedName>
</protein>
<reference evidence="1 2" key="1">
    <citation type="submission" date="2023-07" db="EMBL/GenBank/DDBJ databases">
        <title>Nocardioides sp. nov WY-20 isolated from soil.</title>
        <authorList>
            <person name="Liu B."/>
            <person name="Wan Y."/>
        </authorList>
    </citation>
    <scope>NUCLEOTIDE SEQUENCE [LARGE SCALE GENOMIC DNA]</scope>
    <source>
        <strain evidence="1 2">WY-20</strain>
    </source>
</reference>
<keyword evidence="2" id="KW-1185">Reference proteome</keyword>
<proteinExistence type="predicted"/>
<dbReference type="Proteomes" id="UP001233314">
    <property type="component" value="Unassembled WGS sequence"/>
</dbReference>
<evidence type="ECO:0008006" key="3">
    <source>
        <dbReference type="Google" id="ProtNLM"/>
    </source>
</evidence>
<evidence type="ECO:0000313" key="1">
    <source>
        <dbReference type="EMBL" id="MDO7868525.1"/>
    </source>
</evidence>
<comment type="caution">
    <text evidence="1">The sequence shown here is derived from an EMBL/GenBank/DDBJ whole genome shotgun (WGS) entry which is preliminary data.</text>
</comment>